<dbReference type="InterPro" id="IPR003352">
    <property type="entry name" value="PTS_EIIC"/>
</dbReference>
<dbReference type="InterPro" id="IPR001996">
    <property type="entry name" value="PTS_IIB_1"/>
</dbReference>
<keyword evidence="7 12" id="KW-0812">Transmembrane</keyword>
<keyword evidence="9 12" id="KW-1133">Transmembrane helix</keyword>
<evidence type="ECO:0000259" key="13">
    <source>
        <dbReference type="PROSITE" id="PS51093"/>
    </source>
</evidence>
<feature type="transmembrane region" description="Helical" evidence="12">
    <location>
        <begin position="299"/>
        <end position="321"/>
    </location>
</feature>
<keyword evidence="6" id="KW-0598">Phosphotransferase system</keyword>
<evidence type="ECO:0000256" key="12">
    <source>
        <dbReference type="SAM" id="Phobius"/>
    </source>
</evidence>
<evidence type="ECO:0000256" key="2">
    <source>
        <dbReference type="ARBA" id="ARBA00022448"/>
    </source>
</evidence>
<evidence type="ECO:0000256" key="9">
    <source>
        <dbReference type="ARBA" id="ARBA00022989"/>
    </source>
</evidence>
<dbReference type="InterPro" id="IPR036878">
    <property type="entry name" value="Glu_permease_IIB"/>
</dbReference>
<dbReference type="Pfam" id="PF02378">
    <property type="entry name" value="PTS_EIIC"/>
    <property type="match status" value="1"/>
</dbReference>
<keyword evidence="2" id="KW-0813">Transport</keyword>
<dbReference type="RefSeq" id="WP_345489510.1">
    <property type="nucleotide sequence ID" value="NZ_BAABHY010000001.1"/>
</dbReference>
<dbReference type="PROSITE" id="PS00371">
    <property type="entry name" value="PTS_EIIA_TYPE_1_HIS"/>
    <property type="match status" value="1"/>
</dbReference>
<feature type="transmembrane region" description="Helical" evidence="12">
    <location>
        <begin position="333"/>
        <end position="357"/>
    </location>
</feature>
<feature type="transmembrane region" description="Helical" evidence="12">
    <location>
        <begin position="442"/>
        <end position="463"/>
    </location>
</feature>
<feature type="transmembrane region" description="Helical" evidence="12">
    <location>
        <begin position="141"/>
        <end position="160"/>
    </location>
</feature>
<feature type="transmembrane region" description="Helical" evidence="12">
    <location>
        <begin position="257"/>
        <end position="279"/>
    </location>
</feature>
<feature type="domain" description="PTS EIIA type-1" evidence="13">
    <location>
        <begin position="510"/>
        <end position="614"/>
    </location>
</feature>
<evidence type="ECO:0000256" key="4">
    <source>
        <dbReference type="ARBA" id="ARBA00022597"/>
    </source>
</evidence>
<feature type="active site" description="Phosphocysteine intermediate; for EIIB activity" evidence="11">
    <location>
        <position position="26"/>
    </location>
</feature>
<comment type="caution">
    <text evidence="16">The sequence shown here is derived from an EMBL/GenBank/DDBJ whole genome shotgun (WGS) entry which is preliminary data.</text>
</comment>
<feature type="domain" description="PTS EIIB type-1" evidence="14">
    <location>
        <begin position="4"/>
        <end position="86"/>
    </location>
</feature>
<dbReference type="SUPFAM" id="SSF51261">
    <property type="entry name" value="Duplicated hybrid motif"/>
    <property type="match status" value="1"/>
</dbReference>
<dbReference type="CDD" id="cd00212">
    <property type="entry name" value="PTS_IIB_glc"/>
    <property type="match status" value="1"/>
</dbReference>
<dbReference type="PANTHER" id="PTHR30175">
    <property type="entry name" value="PHOSPHOTRANSFERASE SYSTEM TRANSPORT PROTEIN"/>
    <property type="match status" value="1"/>
</dbReference>
<feature type="transmembrane region" description="Helical" evidence="12">
    <location>
        <begin position="224"/>
        <end position="245"/>
    </location>
</feature>
<feature type="transmembrane region" description="Helical" evidence="12">
    <location>
        <begin position="100"/>
        <end position="121"/>
    </location>
</feature>
<dbReference type="InterPro" id="IPR018113">
    <property type="entry name" value="PTrfase_EIIB_Cys"/>
</dbReference>
<evidence type="ECO:0000256" key="11">
    <source>
        <dbReference type="PROSITE-ProRule" id="PRU00421"/>
    </source>
</evidence>
<protein>
    <submittedName>
        <fullName evidence="16">Beta-glucoside-specific PTS transporter subunit IIABC</fullName>
    </submittedName>
</protein>
<dbReference type="SUPFAM" id="SSF55604">
    <property type="entry name" value="Glucose permease domain IIB"/>
    <property type="match status" value="1"/>
</dbReference>
<feature type="transmembrane region" description="Helical" evidence="12">
    <location>
        <begin position="369"/>
        <end position="389"/>
    </location>
</feature>
<evidence type="ECO:0000313" key="16">
    <source>
        <dbReference type="EMBL" id="GAA5108249.1"/>
    </source>
</evidence>
<dbReference type="PROSITE" id="PS51093">
    <property type="entry name" value="PTS_EIIA_TYPE_1"/>
    <property type="match status" value="1"/>
</dbReference>
<proteinExistence type="predicted"/>
<dbReference type="EMBL" id="BAABHY010000001">
    <property type="protein sequence ID" value="GAA5108249.1"/>
    <property type="molecule type" value="Genomic_DNA"/>
</dbReference>
<keyword evidence="5" id="KW-0808">Transferase</keyword>
<dbReference type="Proteomes" id="UP001500171">
    <property type="component" value="Unassembled WGS sequence"/>
</dbReference>
<evidence type="ECO:0000256" key="7">
    <source>
        <dbReference type="ARBA" id="ARBA00022692"/>
    </source>
</evidence>
<dbReference type="PROSITE" id="PS51103">
    <property type="entry name" value="PTS_EIIC_TYPE_1"/>
    <property type="match status" value="1"/>
</dbReference>
<comment type="subcellular location">
    <subcellularLocation>
        <location evidence="1">Cell membrane</location>
        <topology evidence="1">Multi-pass membrane protein</topology>
    </subcellularLocation>
</comment>
<evidence type="ECO:0000313" key="17">
    <source>
        <dbReference type="Proteomes" id="UP001500171"/>
    </source>
</evidence>
<feature type="domain" description="PTS EIIC type-1" evidence="15">
    <location>
        <begin position="102"/>
        <end position="477"/>
    </location>
</feature>
<dbReference type="Pfam" id="PF00358">
    <property type="entry name" value="PTS_EIIA_1"/>
    <property type="match status" value="1"/>
</dbReference>
<name>A0ABP9N569_9GAMM</name>
<evidence type="ECO:0000256" key="10">
    <source>
        <dbReference type="ARBA" id="ARBA00023136"/>
    </source>
</evidence>
<reference evidence="17" key="1">
    <citation type="journal article" date="2019" name="Int. J. Syst. Evol. Microbiol.">
        <title>The Global Catalogue of Microorganisms (GCM) 10K type strain sequencing project: providing services to taxonomists for standard genome sequencing and annotation.</title>
        <authorList>
            <consortium name="The Broad Institute Genomics Platform"/>
            <consortium name="The Broad Institute Genome Sequencing Center for Infectious Disease"/>
            <person name="Wu L."/>
            <person name="Ma J."/>
        </authorList>
    </citation>
    <scope>NUCLEOTIDE SEQUENCE [LARGE SCALE GENOMIC DNA]</scope>
    <source>
        <strain evidence="17">JCM 18050</strain>
    </source>
</reference>
<evidence type="ECO:0000256" key="5">
    <source>
        <dbReference type="ARBA" id="ARBA00022679"/>
    </source>
</evidence>
<evidence type="ECO:0000256" key="3">
    <source>
        <dbReference type="ARBA" id="ARBA00022475"/>
    </source>
</evidence>
<dbReference type="Pfam" id="PF00367">
    <property type="entry name" value="PTS_EIIB"/>
    <property type="match status" value="1"/>
</dbReference>
<dbReference type="Gene3D" id="2.70.70.10">
    <property type="entry name" value="Glucose Permease (Domain IIA)"/>
    <property type="match status" value="1"/>
</dbReference>
<evidence type="ECO:0000256" key="1">
    <source>
        <dbReference type="ARBA" id="ARBA00004651"/>
    </source>
</evidence>
<feature type="transmembrane region" description="Helical" evidence="12">
    <location>
        <begin position="172"/>
        <end position="192"/>
    </location>
</feature>
<evidence type="ECO:0000259" key="14">
    <source>
        <dbReference type="PROSITE" id="PS51098"/>
    </source>
</evidence>
<dbReference type="InterPro" id="IPR001127">
    <property type="entry name" value="PTS_EIIA_1_perm"/>
</dbReference>
<dbReference type="InterPro" id="IPR013013">
    <property type="entry name" value="PTS_EIIC_1"/>
</dbReference>
<dbReference type="NCBIfam" id="TIGR00830">
    <property type="entry name" value="PTBA"/>
    <property type="match status" value="1"/>
</dbReference>
<dbReference type="Gene3D" id="3.30.1360.60">
    <property type="entry name" value="Glucose permease domain IIB"/>
    <property type="match status" value="1"/>
</dbReference>
<dbReference type="InterPro" id="IPR050558">
    <property type="entry name" value="PTS_Sugar-Specific_Components"/>
</dbReference>
<keyword evidence="17" id="KW-1185">Reference proteome</keyword>
<feature type="transmembrane region" description="Helical" evidence="12">
    <location>
        <begin position="396"/>
        <end position="422"/>
    </location>
</feature>
<evidence type="ECO:0000259" key="15">
    <source>
        <dbReference type="PROSITE" id="PS51103"/>
    </source>
</evidence>
<dbReference type="NCBIfam" id="TIGR01995">
    <property type="entry name" value="PTS-II-ABC-beta"/>
    <property type="match status" value="1"/>
</dbReference>
<keyword evidence="4" id="KW-0762">Sugar transport</keyword>
<keyword evidence="3" id="KW-1003">Cell membrane</keyword>
<gene>
    <name evidence="16" type="ORF">GCM10023211_10290</name>
</gene>
<sequence>MDNQQLAQHILAKIGGKKNINQHWHCITRLRFNLNDKRLANLAELSALDGVMGVHFQGDQLQIILGNKVSKVFNELDKLVGDTHPSTAVHKPKQSMINGIFDFLSGIFTPILPAIVGTGLLKGILSLLVVLNFLSTNDSTYNVLYGISEAAFYFLPILVASSAAKKFKTHEYLAITLACILLYPSLSASLLIDSFTLSDANTLVFPERPSFNLFGLSIPNNIDYHASVIPIILSVWLLSYINRFVEKVIPALFKMILTPIIVLVVTSIIMLIVIAPLGSYLGYYLSEGFKLLFDSAGPIAGLVMGGGMSLLVITGMHYAIFPSTFENFRQLGYDFMLLPISIVSNLAQAGATLAVTIKIKRNKAFKSLAFSSAISAMLGITEPAIYGVTTKLRKPFYCALVAGAMGGAVVGFFAVKVYQFSLPGLTALPTYISTEVNDHANLWYIIVAISLSFISAFLMTLCCQLDENLVNSQNESEKNISNKSSSCPTAILTLMAPISGEVAPLAQVPDHTFAEKIMGDGIAILPIENQVLAPCNGYVSVITPTQHAIGIISDEGIELLIHVGIDTVSLKGNGFKCFVEQGQRISVGELLLEFDIALIEHANLTTITPIVITNNDQFKIDHFTQAHHVKAGQDVLMNINKSINQ</sequence>
<evidence type="ECO:0000256" key="8">
    <source>
        <dbReference type="ARBA" id="ARBA00022777"/>
    </source>
</evidence>
<dbReference type="PANTHER" id="PTHR30175:SF1">
    <property type="entry name" value="PTS SYSTEM ARBUTIN-, CELLOBIOSE-, AND SALICIN-SPECIFIC EIIBC COMPONENT-RELATED"/>
    <property type="match status" value="1"/>
</dbReference>
<dbReference type="PROSITE" id="PS01035">
    <property type="entry name" value="PTS_EIIB_TYPE_1_CYS"/>
    <property type="match status" value="1"/>
</dbReference>
<accession>A0ABP9N569</accession>
<dbReference type="PROSITE" id="PS51098">
    <property type="entry name" value="PTS_EIIB_TYPE_1"/>
    <property type="match status" value="1"/>
</dbReference>
<evidence type="ECO:0000256" key="6">
    <source>
        <dbReference type="ARBA" id="ARBA00022683"/>
    </source>
</evidence>
<dbReference type="InterPro" id="IPR011297">
    <property type="entry name" value="PTS_IIABC_b_glu"/>
</dbReference>
<dbReference type="InterPro" id="IPR011055">
    <property type="entry name" value="Dup_hybrid_motif"/>
</dbReference>
<keyword evidence="8" id="KW-0418">Kinase</keyword>
<organism evidence="16 17">
    <name type="scientific">Orbus sasakiae</name>
    <dbReference type="NCBI Taxonomy" id="1078475"/>
    <lineage>
        <taxon>Bacteria</taxon>
        <taxon>Pseudomonadati</taxon>
        <taxon>Pseudomonadota</taxon>
        <taxon>Gammaproteobacteria</taxon>
        <taxon>Orbales</taxon>
        <taxon>Orbaceae</taxon>
        <taxon>Orbus</taxon>
    </lineage>
</organism>
<keyword evidence="10 12" id="KW-0472">Membrane</keyword>